<dbReference type="RefSeq" id="WP_133465634.1">
    <property type="nucleotide sequence ID" value="NZ_SNWI01000007.1"/>
</dbReference>
<proteinExistence type="predicted"/>
<dbReference type="EC" id="3.5.1.28" evidence="2"/>
<feature type="domain" description="MurNAc-LAA" evidence="5">
    <location>
        <begin position="94"/>
        <end position="252"/>
    </location>
</feature>
<dbReference type="EMBL" id="SNWI01000007">
    <property type="protein sequence ID" value="TDN98900.1"/>
    <property type="molecule type" value="Genomic_DNA"/>
</dbReference>
<protein>
    <recommendedName>
        <fullName evidence="2">N-acetylmuramoyl-L-alanine amidase</fullName>
        <ecNumber evidence="2">3.5.1.28</ecNumber>
    </recommendedName>
</protein>
<dbReference type="InterPro" id="IPR002508">
    <property type="entry name" value="MurNAc-LAA_cat"/>
</dbReference>
<evidence type="ECO:0000256" key="3">
    <source>
        <dbReference type="ARBA" id="ARBA00022801"/>
    </source>
</evidence>
<dbReference type="AlphaFoldDB" id="A0A4R6GVI1"/>
<name>A0A4R6GVI1_9BACT</name>
<evidence type="ECO:0000256" key="2">
    <source>
        <dbReference type="ARBA" id="ARBA00011901"/>
    </source>
</evidence>
<dbReference type="Proteomes" id="UP000294848">
    <property type="component" value="Unassembled WGS sequence"/>
</dbReference>
<gene>
    <name evidence="6" type="ORF">DET52_10727</name>
</gene>
<comment type="caution">
    <text evidence="6">The sequence shown here is derived from an EMBL/GenBank/DDBJ whole genome shotgun (WGS) entry which is preliminary data.</text>
</comment>
<dbReference type="Gene3D" id="3.40.630.40">
    <property type="entry name" value="Zn-dependent exopeptidases"/>
    <property type="match status" value="1"/>
</dbReference>
<organism evidence="6 7">
    <name type="scientific">Sunxiuqinia elliptica</name>
    <dbReference type="NCBI Taxonomy" id="655355"/>
    <lineage>
        <taxon>Bacteria</taxon>
        <taxon>Pseudomonadati</taxon>
        <taxon>Bacteroidota</taxon>
        <taxon>Bacteroidia</taxon>
        <taxon>Marinilabiliales</taxon>
        <taxon>Prolixibacteraceae</taxon>
        <taxon>Sunxiuqinia</taxon>
    </lineage>
</organism>
<evidence type="ECO:0000256" key="1">
    <source>
        <dbReference type="ARBA" id="ARBA00001561"/>
    </source>
</evidence>
<keyword evidence="3" id="KW-0378">Hydrolase</keyword>
<dbReference type="CDD" id="cd02696">
    <property type="entry name" value="MurNAc-LAA"/>
    <property type="match status" value="1"/>
</dbReference>
<evidence type="ECO:0000313" key="7">
    <source>
        <dbReference type="Proteomes" id="UP000294848"/>
    </source>
</evidence>
<dbReference type="SUPFAM" id="SSF53187">
    <property type="entry name" value="Zn-dependent exopeptidases"/>
    <property type="match status" value="1"/>
</dbReference>
<dbReference type="Pfam" id="PF01520">
    <property type="entry name" value="Amidase_3"/>
    <property type="match status" value="1"/>
</dbReference>
<evidence type="ECO:0000313" key="6">
    <source>
        <dbReference type="EMBL" id="TDN98900.1"/>
    </source>
</evidence>
<dbReference type="GO" id="GO:0030288">
    <property type="term" value="C:outer membrane-bounded periplasmic space"/>
    <property type="evidence" value="ECO:0007669"/>
    <property type="project" value="TreeGrafter"/>
</dbReference>
<dbReference type="PANTHER" id="PTHR30404">
    <property type="entry name" value="N-ACETYLMURAMOYL-L-ALANINE AMIDASE"/>
    <property type="match status" value="1"/>
</dbReference>
<dbReference type="FunFam" id="3.40.630.40:FF:000005">
    <property type="entry name" value="N-acetylmuramoyl-L-alanine amidase (AmiA)"/>
    <property type="match status" value="1"/>
</dbReference>
<evidence type="ECO:0000256" key="4">
    <source>
        <dbReference type="SAM" id="SignalP"/>
    </source>
</evidence>
<sequence>MNTSLKIYLTSFLILILFAPVAHAKNTPDKPFTVIIDPGHGGKDPGAVFKQIKEKDIVLNIGLKLGQYIKENLPDVKVVYTRDKDVFVPLHRRADIANKSKADLFISLHANYCGTPAITGTETFVLGLHRTEENLEVAKKENAVILMEDDYSSTYQGFDPNSSESYIMFEMVQDEHLTQSIDVAAAIQGQFKNRAGRKDRGVKQAGFLVLRRTSMPSVLVEAGFLSNNGEANYMKSSTGQSHLASAIYRAVRDYKKAIDNKSNYKLVAQTTQELAQETIKQPETPPTPTVKTSNTDIFFSIQLAASGKKLATAPYNFKGLKEVQRKQVQSIYKYYYGKTSSFESIKQLSNQVKSLYPDAFIVAFEGEKPISINKALRKLKP</sequence>
<feature type="chain" id="PRO_5020641098" description="N-acetylmuramoyl-L-alanine amidase" evidence="4">
    <location>
        <begin position="25"/>
        <end position="381"/>
    </location>
</feature>
<dbReference type="PANTHER" id="PTHR30404:SF0">
    <property type="entry name" value="N-ACETYLMURAMOYL-L-ALANINE AMIDASE AMIC"/>
    <property type="match status" value="1"/>
</dbReference>
<dbReference type="GO" id="GO:0009253">
    <property type="term" value="P:peptidoglycan catabolic process"/>
    <property type="evidence" value="ECO:0007669"/>
    <property type="project" value="InterPro"/>
</dbReference>
<reference evidence="6 7" key="1">
    <citation type="submission" date="2019-03" db="EMBL/GenBank/DDBJ databases">
        <title>Freshwater and sediment microbial communities from various areas in North America, analyzing microbe dynamics in response to fracking.</title>
        <authorList>
            <person name="Lamendella R."/>
        </authorList>
    </citation>
    <scope>NUCLEOTIDE SEQUENCE [LARGE SCALE GENOMIC DNA]</scope>
    <source>
        <strain evidence="6 7">114D</strain>
    </source>
</reference>
<dbReference type="InterPro" id="IPR050695">
    <property type="entry name" value="N-acetylmuramoyl_amidase_3"/>
</dbReference>
<accession>A0A4R6GVI1</accession>
<comment type="catalytic activity">
    <reaction evidence="1">
        <text>Hydrolyzes the link between N-acetylmuramoyl residues and L-amino acid residues in certain cell-wall glycopeptides.</text>
        <dbReference type="EC" id="3.5.1.28"/>
    </reaction>
</comment>
<evidence type="ECO:0000259" key="5">
    <source>
        <dbReference type="SMART" id="SM00646"/>
    </source>
</evidence>
<feature type="signal peptide" evidence="4">
    <location>
        <begin position="1"/>
        <end position="24"/>
    </location>
</feature>
<keyword evidence="4" id="KW-0732">Signal</keyword>
<dbReference type="SMART" id="SM00646">
    <property type="entry name" value="Ami_3"/>
    <property type="match status" value="1"/>
</dbReference>
<dbReference type="OrthoDB" id="9806267at2"/>
<dbReference type="GO" id="GO:0008745">
    <property type="term" value="F:N-acetylmuramoyl-L-alanine amidase activity"/>
    <property type="evidence" value="ECO:0007669"/>
    <property type="project" value="UniProtKB-EC"/>
</dbReference>